<dbReference type="RefSeq" id="WP_012327427.1">
    <property type="nucleotide sequence ID" value="NC_010506.1"/>
</dbReference>
<evidence type="ECO:0000313" key="2">
    <source>
        <dbReference type="EMBL" id="ACA89110.1"/>
    </source>
</evidence>
<dbReference type="eggNOG" id="ENOG5032YFA">
    <property type="taxonomic scope" value="Bacteria"/>
</dbReference>
<proteinExistence type="predicted"/>
<dbReference type="HOGENOM" id="CLU_637592_0_0_6"/>
<feature type="transmembrane region" description="Helical" evidence="1">
    <location>
        <begin position="231"/>
        <end position="256"/>
    </location>
</feature>
<organism evidence="2 3">
    <name type="scientific">Shewanella woodyi (strain ATCC 51908 / MS32)</name>
    <dbReference type="NCBI Taxonomy" id="392500"/>
    <lineage>
        <taxon>Bacteria</taxon>
        <taxon>Pseudomonadati</taxon>
        <taxon>Pseudomonadota</taxon>
        <taxon>Gammaproteobacteria</taxon>
        <taxon>Alteromonadales</taxon>
        <taxon>Shewanellaceae</taxon>
        <taxon>Shewanella</taxon>
    </lineage>
</organism>
<name>B1KPZ7_SHEWM</name>
<gene>
    <name evidence="2" type="ordered locus">Swoo_4861</name>
</gene>
<feature type="transmembrane region" description="Helical" evidence="1">
    <location>
        <begin position="21"/>
        <end position="46"/>
    </location>
</feature>
<feature type="transmembrane region" description="Helical" evidence="1">
    <location>
        <begin position="397"/>
        <end position="418"/>
    </location>
</feature>
<evidence type="ECO:0000256" key="1">
    <source>
        <dbReference type="SAM" id="Phobius"/>
    </source>
</evidence>
<dbReference type="EMBL" id="CP000961">
    <property type="protein sequence ID" value="ACA89110.1"/>
    <property type="molecule type" value="Genomic_DNA"/>
</dbReference>
<protein>
    <submittedName>
        <fullName evidence="2">Uncharacterized protein</fullName>
    </submittedName>
</protein>
<dbReference type="Proteomes" id="UP000002168">
    <property type="component" value="Chromosome"/>
</dbReference>
<evidence type="ECO:0000313" key="3">
    <source>
        <dbReference type="Proteomes" id="UP000002168"/>
    </source>
</evidence>
<keyword evidence="1" id="KW-0472">Membrane</keyword>
<dbReference type="KEGG" id="swd:Swoo_4861"/>
<keyword evidence="1" id="KW-0812">Transmembrane</keyword>
<dbReference type="AlphaFoldDB" id="B1KPZ7"/>
<feature type="transmembrane region" description="Helical" evidence="1">
    <location>
        <begin position="52"/>
        <end position="70"/>
    </location>
</feature>
<dbReference type="STRING" id="392500.Swoo_4861"/>
<feature type="transmembrane region" description="Helical" evidence="1">
    <location>
        <begin position="91"/>
        <end position="112"/>
    </location>
</feature>
<keyword evidence="3" id="KW-1185">Reference proteome</keyword>
<keyword evidence="1" id="KW-1133">Transmembrane helix</keyword>
<feature type="transmembrane region" description="Helical" evidence="1">
    <location>
        <begin position="340"/>
        <end position="360"/>
    </location>
</feature>
<reference evidence="2 3" key="1">
    <citation type="submission" date="2008-02" db="EMBL/GenBank/DDBJ databases">
        <title>Complete sequence of Shewanella woodyi ATCC 51908.</title>
        <authorList>
            <consortium name="US DOE Joint Genome Institute"/>
            <person name="Copeland A."/>
            <person name="Lucas S."/>
            <person name="Lapidus A."/>
            <person name="Glavina del Rio T."/>
            <person name="Dalin E."/>
            <person name="Tice H."/>
            <person name="Bruce D."/>
            <person name="Goodwin L."/>
            <person name="Pitluck S."/>
            <person name="Sims D."/>
            <person name="Brettin T."/>
            <person name="Detter J.C."/>
            <person name="Han C."/>
            <person name="Kuske C.R."/>
            <person name="Schmutz J."/>
            <person name="Larimer F."/>
            <person name="Land M."/>
            <person name="Hauser L."/>
            <person name="Kyrpides N."/>
            <person name="Lykidis A."/>
            <person name="Zhao J.-S."/>
            <person name="Richardson P."/>
        </authorList>
    </citation>
    <scope>NUCLEOTIDE SEQUENCE [LARGE SCALE GENOMIC DNA]</scope>
    <source>
        <strain evidence="3">ATCC 51908 / MS32</strain>
    </source>
</reference>
<accession>B1KPZ7</accession>
<sequence>MSRSSVIKLTINRFDGAVRLWLFDVVCASFFGVALLGLLLLLPIFWFEKFDVIPLMLSMFQVSVSISVAWQLNRLAATEWSILIPRYRGNLLFQAATLLLVSFLICALISLVSGADGSFTQLQLATAAGLIFIYLCLIKVQTYYWSVLLYLFLMSLSSLASQIPTEINIPLFVANGVLAWLLWQKANGNPWHPDARSVYLNAQEMGGVWLPGLKSNPQLVKFELWLHPVNFFMGPLLTILLLAMPVVTLVVAGLSSAIGGDIPALFLYTQFACVACSMVHWSRIHRWRAVESLYMLPGFDGKQGMRDAFNLGQVKLLILLVSMMGLVAAVISLFEPLITIGVWFHLVLSTLFGCGLILGVGSGCKNALQLSLLMLIIICQSVWISTSLGQISDGGEIWLWLSIDIILMVFSFVTLWWGSKKLWDGDFF</sequence>
<feature type="transmembrane region" description="Helical" evidence="1">
    <location>
        <begin position="118"/>
        <end position="136"/>
    </location>
</feature>
<feature type="transmembrane region" description="Helical" evidence="1">
    <location>
        <begin position="143"/>
        <end position="161"/>
    </location>
</feature>
<feature type="transmembrane region" description="Helical" evidence="1">
    <location>
        <begin position="372"/>
        <end position="391"/>
    </location>
</feature>
<feature type="transmembrane region" description="Helical" evidence="1">
    <location>
        <begin position="316"/>
        <end position="334"/>
    </location>
</feature>